<dbReference type="AlphaFoldDB" id="A0A5C6MHZ2"/>
<evidence type="ECO:0000313" key="2">
    <source>
        <dbReference type="EMBL" id="TWW54359.1"/>
    </source>
</evidence>
<comment type="caution">
    <text evidence="2">The sequence shown here is derived from an EMBL/GenBank/DDBJ whole genome shotgun (WGS) entry which is preliminary data.</text>
</comment>
<feature type="region of interest" description="Disordered" evidence="1">
    <location>
        <begin position="1"/>
        <end position="45"/>
    </location>
</feature>
<reference evidence="2 3" key="1">
    <citation type="submission" date="2019-04" db="EMBL/GenBank/DDBJ databases">
        <title>Chromosome genome assembly for Takifugu flavidus.</title>
        <authorList>
            <person name="Xiao S."/>
        </authorList>
    </citation>
    <scope>NUCLEOTIDE SEQUENCE [LARGE SCALE GENOMIC DNA]</scope>
    <source>
        <strain evidence="2">HTHZ2018</strain>
        <tissue evidence="2">Muscle</tissue>
    </source>
</reference>
<protein>
    <submittedName>
        <fullName evidence="2">Uncharacterized protein</fullName>
    </submittedName>
</protein>
<dbReference type="EMBL" id="RHFK02000275">
    <property type="protein sequence ID" value="TWW54359.1"/>
    <property type="molecule type" value="Genomic_DNA"/>
</dbReference>
<keyword evidence="3" id="KW-1185">Reference proteome</keyword>
<gene>
    <name evidence="2" type="ORF">D4764_0179110</name>
</gene>
<evidence type="ECO:0000256" key="1">
    <source>
        <dbReference type="SAM" id="MobiDB-lite"/>
    </source>
</evidence>
<proteinExistence type="predicted"/>
<name>A0A5C6MHZ2_9TELE</name>
<accession>A0A5C6MHZ2</accession>
<evidence type="ECO:0000313" key="3">
    <source>
        <dbReference type="Proteomes" id="UP000324091"/>
    </source>
</evidence>
<sequence>MGPVGGTLAHPRRSRTRDARTPATLEHPRRSGIRRSCTRDARPLPADTGTLWELERVRIVPEDRSQWNGAT</sequence>
<organism evidence="2 3">
    <name type="scientific">Takifugu flavidus</name>
    <name type="common">sansaifugu</name>
    <dbReference type="NCBI Taxonomy" id="433684"/>
    <lineage>
        <taxon>Eukaryota</taxon>
        <taxon>Metazoa</taxon>
        <taxon>Chordata</taxon>
        <taxon>Craniata</taxon>
        <taxon>Vertebrata</taxon>
        <taxon>Euteleostomi</taxon>
        <taxon>Actinopterygii</taxon>
        <taxon>Neopterygii</taxon>
        <taxon>Teleostei</taxon>
        <taxon>Neoteleostei</taxon>
        <taxon>Acanthomorphata</taxon>
        <taxon>Eupercaria</taxon>
        <taxon>Tetraodontiformes</taxon>
        <taxon>Tetradontoidea</taxon>
        <taxon>Tetraodontidae</taxon>
        <taxon>Takifugu</taxon>
    </lineage>
</organism>
<dbReference type="Proteomes" id="UP000324091">
    <property type="component" value="Unassembled WGS sequence"/>
</dbReference>